<evidence type="ECO:0000313" key="2">
    <source>
        <dbReference type="EMBL" id="MDI3422627.1"/>
    </source>
</evidence>
<evidence type="ECO:0000313" key="3">
    <source>
        <dbReference type="Proteomes" id="UP001237105"/>
    </source>
</evidence>
<dbReference type="RefSeq" id="WP_282538484.1">
    <property type="nucleotide sequence ID" value="NZ_JASCIS010000039.1"/>
</dbReference>
<sequence length="93" mass="9668">MSQTSAHGRDVRGQDAPVGTSIGTGGPTEQQRHPDGGARSALETVGENALRLLGGLTRSPSAPRIETNGVSVHRGQRVSVRLEWPAATVAAPY</sequence>
<dbReference type="Proteomes" id="UP001237105">
    <property type="component" value="Unassembled WGS sequence"/>
</dbReference>
<keyword evidence="3" id="KW-1185">Reference proteome</keyword>
<proteinExistence type="predicted"/>
<dbReference type="EMBL" id="JASCIS010000039">
    <property type="protein sequence ID" value="MDI3422627.1"/>
    <property type="molecule type" value="Genomic_DNA"/>
</dbReference>
<gene>
    <name evidence="2" type="ORF">QIT00_29480</name>
</gene>
<protein>
    <submittedName>
        <fullName evidence="2">Uncharacterized protein</fullName>
    </submittedName>
</protein>
<feature type="region of interest" description="Disordered" evidence="1">
    <location>
        <begin position="1"/>
        <end position="46"/>
    </location>
</feature>
<reference evidence="2 3" key="1">
    <citation type="submission" date="2023-05" db="EMBL/GenBank/DDBJ databases">
        <title>Draft genome sequence of Streptomyces sp. B-S-A12 isolated from a cave soil in Thailand.</title>
        <authorList>
            <person name="Chamroensaksri N."/>
            <person name="Muangham S."/>
        </authorList>
    </citation>
    <scope>NUCLEOTIDE SEQUENCE [LARGE SCALE GENOMIC DNA]</scope>
    <source>
        <strain evidence="2 3">B-S-A12</strain>
    </source>
</reference>
<organism evidence="2 3">
    <name type="scientific">Streptomyces luteolus</name>
    <dbReference type="NCBI Taxonomy" id="3043615"/>
    <lineage>
        <taxon>Bacteria</taxon>
        <taxon>Bacillati</taxon>
        <taxon>Actinomycetota</taxon>
        <taxon>Actinomycetes</taxon>
        <taxon>Kitasatosporales</taxon>
        <taxon>Streptomycetaceae</taxon>
        <taxon>Streptomyces</taxon>
    </lineage>
</organism>
<evidence type="ECO:0000256" key="1">
    <source>
        <dbReference type="SAM" id="MobiDB-lite"/>
    </source>
</evidence>
<comment type="caution">
    <text evidence="2">The sequence shown here is derived from an EMBL/GenBank/DDBJ whole genome shotgun (WGS) entry which is preliminary data.</text>
</comment>
<accession>A0ABT6T437</accession>
<name>A0ABT6T437_9ACTN</name>